<dbReference type="OMA" id="RCHKCVR"/>
<keyword evidence="2 4" id="KW-0689">Ribosomal protein</keyword>
<dbReference type="PANTHER" id="PTHR46595">
    <property type="entry name" value="60S RIBOSOMAL PROTEIN L34"/>
    <property type="match status" value="1"/>
</dbReference>
<keyword evidence="3" id="KW-0687">Ribonucleoprotein</keyword>
<name>A0A058Z510_FONAL</name>
<comment type="similarity">
    <text evidence="1">Belongs to the eukaryotic ribosomal protein eL34 family.</text>
</comment>
<dbReference type="RefSeq" id="XP_009495934.1">
    <property type="nucleotide sequence ID" value="XM_009497659.1"/>
</dbReference>
<dbReference type="OrthoDB" id="277449at2759"/>
<protein>
    <submittedName>
        <fullName evidence="4">50S ribosomal protein L34e</fullName>
    </submittedName>
</protein>
<dbReference type="GeneID" id="20528527"/>
<dbReference type="GO" id="GO:0006412">
    <property type="term" value="P:translation"/>
    <property type="evidence" value="ECO:0007669"/>
    <property type="project" value="InterPro"/>
</dbReference>
<reference evidence="4" key="1">
    <citation type="submission" date="2013-04" db="EMBL/GenBank/DDBJ databases">
        <title>The Genome Sequence of Fonticula alba ATCC 38817.</title>
        <authorList>
            <consortium name="The Broad Institute Genomics Platform"/>
            <person name="Russ C."/>
            <person name="Cuomo C."/>
            <person name="Burger G."/>
            <person name="Gray M.W."/>
            <person name="Holland P.W.H."/>
            <person name="King N."/>
            <person name="Lang F.B.F."/>
            <person name="Roger A.J."/>
            <person name="Ruiz-Trillo I."/>
            <person name="Brown M."/>
            <person name="Walker B."/>
            <person name="Young S."/>
            <person name="Zeng Q."/>
            <person name="Gargeya S."/>
            <person name="Fitzgerald M."/>
            <person name="Haas B."/>
            <person name="Abouelleil A."/>
            <person name="Allen A.W."/>
            <person name="Alvarado L."/>
            <person name="Arachchi H.M."/>
            <person name="Berlin A.M."/>
            <person name="Chapman S.B."/>
            <person name="Gainer-Dewar J."/>
            <person name="Goldberg J."/>
            <person name="Griggs A."/>
            <person name="Gujja S."/>
            <person name="Hansen M."/>
            <person name="Howarth C."/>
            <person name="Imamovic A."/>
            <person name="Ireland A."/>
            <person name="Larimer J."/>
            <person name="McCowan C."/>
            <person name="Murphy C."/>
            <person name="Pearson M."/>
            <person name="Poon T.W."/>
            <person name="Priest M."/>
            <person name="Roberts A."/>
            <person name="Saif S."/>
            <person name="Shea T."/>
            <person name="Sisk P."/>
            <person name="Sykes S."/>
            <person name="Wortman J."/>
            <person name="Nusbaum C."/>
            <person name="Birren B."/>
        </authorList>
    </citation>
    <scope>NUCLEOTIDE SEQUENCE [LARGE SCALE GENOMIC DNA]</scope>
    <source>
        <strain evidence="4">ATCC 38817</strain>
    </source>
</reference>
<accession>A0A058Z510</accession>
<dbReference type="Gene3D" id="6.20.370.70">
    <property type="match status" value="1"/>
</dbReference>
<dbReference type="GO" id="GO:1990904">
    <property type="term" value="C:ribonucleoprotein complex"/>
    <property type="evidence" value="ECO:0007669"/>
    <property type="project" value="UniProtKB-KW"/>
</dbReference>
<gene>
    <name evidence="4" type="ORF">H696_03802</name>
</gene>
<keyword evidence="5" id="KW-1185">Reference proteome</keyword>
<evidence type="ECO:0000256" key="3">
    <source>
        <dbReference type="ARBA" id="ARBA00023274"/>
    </source>
</evidence>
<dbReference type="InterPro" id="IPR018065">
    <property type="entry name" value="Ribosomal_eL34_CS"/>
</dbReference>
<dbReference type="eggNOG" id="KOG1790">
    <property type="taxonomic scope" value="Eukaryota"/>
</dbReference>
<dbReference type="PRINTS" id="PR01250">
    <property type="entry name" value="RIBOSOMALL34"/>
</dbReference>
<dbReference type="AlphaFoldDB" id="A0A058Z510"/>
<dbReference type="InterPro" id="IPR008195">
    <property type="entry name" value="Ribosomal_eL34"/>
</dbReference>
<proteinExistence type="inferred from homology"/>
<sequence length="122" mass="13546">MVDTRVTYRRRLSYNTTSNQVRKVRTPGGRYTVHYITKRGKVPSCGDCGCKLIGLPASRPFALSRLSKTQKTVSRSYGGSRCGGCVRDRIVRAFLLEEQKLVKNLAKQHAAASKAAEKKGKN</sequence>
<dbReference type="GO" id="GO:0005840">
    <property type="term" value="C:ribosome"/>
    <property type="evidence" value="ECO:0007669"/>
    <property type="project" value="UniProtKB-KW"/>
</dbReference>
<evidence type="ECO:0000313" key="4">
    <source>
        <dbReference type="EMBL" id="KCV69369.1"/>
    </source>
</evidence>
<evidence type="ECO:0000313" key="5">
    <source>
        <dbReference type="Proteomes" id="UP000030693"/>
    </source>
</evidence>
<dbReference type="Proteomes" id="UP000030693">
    <property type="component" value="Unassembled WGS sequence"/>
</dbReference>
<dbReference type="GO" id="GO:0003735">
    <property type="term" value="F:structural constituent of ribosome"/>
    <property type="evidence" value="ECO:0007669"/>
    <property type="project" value="InterPro"/>
</dbReference>
<dbReference type="PROSITE" id="PS01145">
    <property type="entry name" value="RIBOSOMAL_L34E"/>
    <property type="match status" value="1"/>
</dbReference>
<evidence type="ECO:0000256" key="2">
    <source>
        <dbReference type="ARBA" id="ARBA00022980"/>
    </source>
</evidence>
<evidence type="ECO:0000256" key="1">
    <source>
        <dbReference type="ARBA" id="ARBA00009875"/>
    </source>
</evidence>
<dbReference type="EMBL" id="KB932206">
    <property type="protein sequence ID" value="KCV69369.1"/>
    <property type="molecule type" value="Genomic_DNA"/>
</dbReference>
<organism evidence="4">
    <name type="scientific">Fonticula alba</name>
    <name type="common">Slime mold</name>
    <dbReference type="NCBI Taxonomy" id="691883"/>
    <lineage>
        <taxon>Eukaryota</taxon>
        <taxon>Rotosphaerida</taxon>
        <taxon>Fonticulaceae</taxon>
        <taxon>Fonticula</taxon>
    </lineage>
</organism>
<dbReference type="Pfam" id="PF01199">
    <property type="entry name" value="Ribosomal_L34e"/>
    <property type="match status" value="1"/>
</dbReference>
<dbReference type="InterPro" id="IPR038562">
    <property type="entry name" value="Ribosomal_eL34_C_sf"/>
</dbReference>
<dbReference type="STRING" id="691883.A0A058Z510"/>
<dbReference type="Gene3D" id="6.20.340.10">
    <property type="match status" value="1"/>
</dbReference>